<evidence type="ECO:0000313" key="2">
    <source>
        <dbReference type="Proteomes" id="UP000044071"/>
    </source>
</evidence>
<name>A0A078L1V5_9GAMM</name>
<proteinExistence type="predicted"/>
<dbReference type="Pfam" id="PF04107">
    <property type="entry name" value="GCS2"/>
    <property type="match status" value="1"/>
</dbReference>
<dbReference type="EMBL" id="CCSB01000002">
    <property type="protein sequence ID" value="CDZ78009.1"/>
    <property type="molecule type" value="Genomic_DNA"/>
</dbReference>
<dbReference type="PANTHER" id="PTHR36510:SF1">
    <property type="entry name" value="GLUTAMATE--CYSTEINE LIGASE 2-RELATED"/>
    <property type="match status" value="1"/>
</dbReference>
<dbReference type="Proteomes" id="UP000044071">
    <property type="component" value="Unassembled WGS sequence"/>
</dbReference>
<dbReference type="eggNOG" id="COG2170">
    <property type="taxonomic scope" value="Bacteria"/>
</dbReference>
<dbReference type="SUPFAM" id="SSF55931">
    <property type="entry name" value="Glutamine synthetase/guanido kinase"/>
    <property type="match status" value="1"/>
</dbReference>
<keyword evidence="2" id="KW-1185">Reference proteome</keyword>
<dbReference type="InterPro" id="IPR014746">
    <property type="entry name" value="Gln_synth/guanido_kin_cat_dom"/>
</dbReference>
<organism evidence="1 2">
    <name type="scientific">Legionella massiliensis</name>
    <dbReference type="NCBI Taxonomy" id="1034943"/>
    <lineage>
        <taxon>Bacteria</taxon>
        <taxon>Pseudomonadati</taxon>
        <taxon>Pseudomonadota</taxon>
        <taxon>Gammaproteobacteria</taxon>
        <taxon>Legionellales</taxon>
        <taxon>Legionellaceae</taxon>
        <taxon>Legionella</taxon>
    </lineage>
</organism>
<dbReference type="Gene3D" id="3.30.590.20">
    <property type="match status" value="1"/>
</dbReference>
<protein>
    <submittedName>
        <fullName evidence="1">Carboxylate-amine ligase</fullName>
    </submittedName>
</protein>
<reference evidence="1 2" key="1">
    <citation type="submission" date="2014-06" db="EMBL/GenBank/DDBJ databases">
        <authorList>
            <person name="Urmite Genomes Urmite Genomes"/>
        </authorList>
    </citation>
    <scope>NUCLEOTIDE SEQUENCE [LARGE SCALE GENOMIC DNA]</scope>
</reference>
<dbReference type="InterPro" id="IPR006336">
    <property type="entry name" value="GCS2"/>
</dbReference>
<gene>
    <name evidence="1" type="ORF">BN59_02306</name>
</gene>
<dbReference type="AlphaFoldDB" id="A0A078L1V5"/>
<dbReference type="GO" id="GO:0042398">
    <property type="term" value="P:modified amino acid biosynthetic process"/>
    <property type="evidence" value="ECO:0007669"/>
    <property type="project" value="InterPro"/>
</dbReference>
<sequence length="407" mass="46511">MSDYSLFSVLGIEIEYMLVDRDSLNIQPKSDLLLKALAGEQTNEVELGEISASNELVMHVLELKNNGPKPPKAPIAEQFQQTIEKLQPLLKQYNLQLLPTGAHPWMDPLTETKRWPHGNMAIYRQYDSIFNCEGHGWANLQSMHVNLPFANDNEFNQLHNAIRLILPLLPALAASTPFLDGQKTGLKDSRLYFYGKNQQRIPSISGNIIPEFIQSEAQYQQEILKPMYEDIKPYDPEGILQYEWLNSRAAIPKFDYKAIEIRILDSQECVQADIAIALAIHAILKHWQTNSHYYLEKPCDSNRLRAVYDQALKDGLALTVDDAELSAQWQLPKRKMTGAELWSQLIERVSADLDNTSQRALEYILSQGNLSERLLRACGNDYSKQTLSRVYRQLSHCLLNNQLFNPS</sequence>
<dbReference type="RefSeq" id="WP_043874450.1">
    <property type="nucleotide sequence ID" value="NZ_CCVW01000002.1"/>
</dbReference>
<keyword evidence="1" id="KW-0436">Ligase</keyword>
<evidence type="ECO:0000313" key="1">
    <source>
        <dbReference type="EMBL" id="CDZ78009.1"/>
    </source>
</evidence>
<dbReference type="InterPro" id="IPR050141">
    <property type="entry name" value="GCL_type2/YbdK_subfam"/>
</dbReference>
<accession>A0A078L1V5</accession>
<dbReference type="GO" id="GO:0004357">
    <property type="term" value="F:glutamate-cysteine ligase activity"/>
    <property type="evidence" value="ECO:0007669"/>
    <property type="project" value="InterPro"/>
</dbReference>
<dbReference type="STRING" id="1034943.BN59_02306"/>
<dbReference type="PANTHER" id="PTHR36510">
    <property type="entry name" value="GLUTAMATE--CYSTEINE LIGASE 2-RELATED"/>
    <property type="match status" value="1"/>
</dbReference>